<dbReference type="SUPFAM" id="SSF50729">
    <property type="entry name" value="PH domain-like"/>
    <property type="match status" value="1"/>
</dbReference>
<feature type="compositionally biased region" description="Gly residues" evidence="1">
    <location>
        <begin position="164"/>
        <end position="174"/>
    </location>
</feature>
<dbReference type="Pfam" id="PF07933">
    <property type="entry name" value="DUF1681"/>
    <property type="match status" value="1"/>
</dbReference>
<dbReference type="Proteomes" id="UP001388673">
    <property type="component" value="Unassembled WGS sequence"/>
</dbReference>
<dbReference type="Gene3D" id="2.30.29.30">
    <property type="entry name" value="Pleckstrin-homology domain (PH domain)/Phosphotyrosine-binding domain (PTB)"/>
    <property type="match status" value="1"/>
</dbReference>
<name>A0AAW0YHU2_9TREE</name>
<comment type="caution">
    <text evidence="3">The sequence shown here is derived from an EMBL/GenBank/DDBJ whole genome shotgun (WGS) entry which is preliminary data.</text>
</comment>
<evidence type="ECO:0000259" key="2">
    <source>
        <dbReference type="Pfam" id="PF07933"/>
    </source>
</evidence>
<dbReference type="InterPro" id="IPR011993">
    <property type="entry name" value="PH-like_dom_sf"/>
</dbReference>
<proteinExistence type="predicted"/>
<evidence type="ECO:0000313" key="4">
    <source>
        <dbReference type="Proteomes" id="UP001388673"/>
    </source>
</evidence>
<feature type="compositionally biased region" description="Pro residues" evidence="1">
    <location>
        <begin position="177"/>
        <end position="187"/>
    </location>
</feature>
<evidence type="ECO:0000313" key="3">
    <source>
        <dbReference type="EMBL" id="KAK8844725.1"/>
    </source>
</evidence>
<dbReference type="EMBL" id="JBCAWK010000013">
    <property type="protein sequence ID" value="KAK8844725.1"/>
    <property type="molecule type" value="Genomic_DNA"/>
</dbReference>
<feature type="region of interest" description="Disordered" evidence="1">
    <location>
        <begin position="121"/>
        <end position="187"/>
    </location>
</feature>
<feature type="domain" description="NECAP PHear" evidence="2">
    <location>
        <begin position="8"/>
        <end position="153"/>
    </location>
</feature>
<sequence>MDRLADEIESVLFLAREVMVYQVPPRTSTAGYKAADWNVEAFVWKGRLRVLEVGERCELRLEDPTTGELFAQVTYVTPWTQVEPVLDSSRYFVLRVEGEGGKRAYVGMGFAERGEAFDFQRSHIPTNPSEPAKPAAPPKDYSLKEGQTFKINIPGREAKKPASAGGGSGSGGGLFALPPPPPPGRKR</sequence>
<gene>
    <name evidence="3" type="ORF">IAR55_006575</name>
</gene>
<dbReference type="AlphaFoldDB" id="A0AAW0YHU2"/>
<dbReference type="GO" id="GO:0030125">
    <property type="term" value="C:clathrin vesicle coat"/>
    <property type="evidence" value="ECO:0007669"/>
    <property type="project" value="TreeGrafter"/>
</dbReference>
<protein>
    <recommendedName>
        <fullName evidence="2">NECAP PHear domain-containing protein</fullName>
    </recommendedName>
</protein>
<dbReference type="GeneID" id="92183833"/>
<dbReference type="KEGG" id="kne:92183833"/>
<dbReference type="InterPro" id="IPR012466">
    <property type="entry name" value="NECAP_PHear"/>
</dbReference>
<dbReference type="CDD" id="cd13228">
    <property type="entry name" value="PHear_NECAP"/>
    <property type="match status" value="1"/>
</dbReference>
<dbReference type="PANTHER" id="PTHR12847">
    <property type="entry name" value="ATP-BINDING CASSETTE ABC TRANSPORTER-RELATED"/>
    <property type="match status" value="1"/>
</dbReference>
<reference evidence="3 4" key="1">
    <citation type="journal article" date="2024" name="bioRxiv">
        <title>Comparative genomics of Cryptococcus and Kwoniella reveals pathogenesis evolution and contrasting karyotype dynamics via intercentromeric recombination or chromosome fusion.</title>
        <authorList>
            <person name="Coelho M.A."/>
            <person name="David-Palma M."/>
            <person name="Shea T."/>
            <person name="Bowers K."/>
            <person name="McGinley-Smith S."/>
            <person name="Mohammad A.W."/>
            <person name="Gnirke A."/>
            <person name="Yurkov A.M."/>
            <person name="Nowrousian M."/>
            <person name="Sun S."/>
            <person name="Cuomo C.A."/>
            <person name="Heitman J."/>
        </authorList>
    </citation>
    <scope>NUCLEOTIDE SEQUENCE [LARGE SCALE GENOMIC DNA]</scope>
    <source>
        <strain evidence="3 4">CBS 13917</strain>
    </source>
</reference>
<evidence type="ECO:0000256" key="1">
    <source>
        <dbReference type="SAM" id="MobiDB-lite"/>
    </source>
</evidence>
<dbReference type="PANTHER" id="PTHR12847:SF9">
    <property type="entry name" value="NECAP-LIKE PROTEIN CG9132"/>
    <property type="match status" value="1"/>
</dbReference>
<dbReference type="RefSeq" id="XP_066799949.1">
    <property type="nucleotide sequence ID" value="XM_066949655.1"/>
</dbReference>
<accession>A0AAW0YHU2</accession>
<keyword evidence="4" id="KW-1185">Reference proteome</keyword>
<dbReference type="GO" id="GO:0006897">
    <property type="term" value="P:endocytosis"/>
    <property type="evidence" value="ECO:0007669"/>
    <property type="project" value="InterPro"/>
</dbReference>
<dbReference type="FunFam" id="2.30.29.30:FF:000403">
    <property type="entry name" value="Unplaced genomic scaffold supercont1.125, whole genome shotgun sequence"/>
    <property type="match status" value="1"/>
</dbReference>
<organism evidence="3 4">
    <name type="scientific">Kwoniella newhampshirensis</name>
    <dbReference type="NCBI Taxonomy" id="1651941"/>
    <lineage>
        <taxon>Eukaryota</taxon>
        <taxon>Fungi</taxon>
        <taxon>Dikarya</taxon>
        <taxon>Basidiomycota</taxon>
        <taxon>Agaricomycotina</taxon>
        <taxon>Tremellomycetes</taxon>
        <taxon>Tremellales</taxon>
        <taxon>Cryptococcaceae</taxon>
        <taxon>Kwoniella</taxon>
    </lineage>
</organism>